<gene>
    <name evidence="3" type="primary">MEP26</name>
    <name evidence="3" type="ORF">Esi_0340_0006</name>
</gene>
<dbReference type="EMBL" id="FN648532">
    <property type="protein sequence ID" value="CBN76127.1"/>
    <property type="molecule type" value="Genomic_DNA"/>
</dbReference>
<dbReference type="Gene3D" id="2.160.20.10">
    <property type="entry name" value="Single-stranded right-handed beta-helix, Pectin lyase-like"/>
    <property type="match status" value="1"/>
</dbReference>
<keyword evidence="4" id="KW-1185">Reference proteome</keyword>
<accession>D8LL67</accession>
<dbReference type="AlphaFoldDB" id="D8LL67"/>
<organism evidence="3 4">
    <name type="scientific">Ectocarpus siliculosus</name>
    <name type="common">Brown alga</name>
    <name type="synonym">Conferva siliculosa</name>
    <dbReference type="NCBI Taxonomy" id="2880"/>
    <lineage>
        <taxon>Eukaryota</taxon>
        <taxon>Sar</taxon>
        <taxon>Stramenopiles</taxon>
        <taxon>Ochrophyta</taxon>
        <taxon>PX clade</taxon>
        <taxon>Phaeophyceae</taxon>
        <taxon>Ectocarpales</taxon>
        <taxon>Ectocarpaceae</taxon>
        <taxon>Ectocarpus</taxon>
    </lineage>
</organism>
<dbReference type="SMART" id="SM00710">
    <property type="entry name" value="PbH1"/>
    <property type="match status" value="5"/>
</dbReference>
<reference evidence="3 4" key="1">
    <citation type="journal article" date="2010" name="Nature">
        <title>The Ectocarpus genome and the independent evolution of multicellularity in brown algae.</title>
        <authorList>
            <person name="Cock J.M."/>
            <person name="Sterck L."/>
            <person name="Rouze P."/>
            <person name="Scornet D."/>
            <person name="Allen A.E."/>
            <person name="Amoutzias G."/>
            <person name="Anthouard V."/>
            <person name="Artiguenave F."/>
            <person name="Aury J.M."/>
            <person name="Badger J.H."/>
            <person name="Beszteri B."/>
            <person name="Billiau K."/>
            <person name="Bonnet E."/>
            <person name="Bothwell J.H."/>
            <person name="Bowler C."/>
            <person name="Boyen C."/>
            <person name="Brownlee C."/>
            <person name="Carrano C.J."/>
            <person name="Charrier B."/>
            <person name="Cho G.Y."/>
            <person name="Coelho S.M."/>
            <person name="Collen J."/>
            <person name="Corre E."/>
            <person name="Da Silva C."/>
            <person name="Delage L."/>
            <person name="Delaroque N."/>
            <person name="Dittami S.M."/>
            <person name="Doulbeau S."/>
            <person name="Elias M."/>
            <person name="Farnham G."/>
            <person name="Gachon C.M."/>
            <person name="Gschloessl B."/>
            <person name="Heesch S."/>
            <person name="Jabbari K."/>
            <person name="Jubin C."/>
            <person name="Kawai H."/>
            <person name="Kimura K."/>
            <person name="Kloareg B."/>
            <person name="Kupper F.C."/>
            <person name="Lang D."/>
            <person name="Le Bail A."/>
            <person name="Leblanc C."/>
            <person name="Lerouge P."/>
            <person name="Lohr M."/>
            <person name="Lopez P.J."/>
            <person name="Martens C."/>
            <person name="Maumus F."/>
            <person name="Michel G."/>
            <person name="Miranda-Saavedra D."/>
            <person name="Morales J."/>
            <person name="Moreau H."/>
            <person name="Motomura T."/>
            <person name="Nagasato C."/>
            <person name="Napoli C.A."/>
            <person name="Nelson D.R."/>
            <person name="Nyvall-Collen P."/>
            <person name="Peters A.F."/>
            <person name="Pommier C."/>
            <person name="Potin P."/>
            <person name="Poulain J."/>
            <person name="Quesneville H."/>
            <person name="Read B."/>
            <person name="Rensing S.A."/>
            <person name="Ritter A."/>
            <person name="Rousvoal S."/>
            <person name="Samanta M."/>
            <person name="Samson G."/>
            <person name="Schroeder D.C."/>
            <person name="Segurens B."/>
            <person name="Strittmatter M."/>
            <person name="Tonon T."/>
            <person name="Tregear J.W."/>
            <person name="Valentin K."/>
            <person name="von Dassow P."/>
            <person name="Yamagishi T."/>
            <person name="Van de Peer Y."/>
            <person name="Wincker P."/>
        </authorList>
    </citation>
    <scope>NUCLEOTIDE SEQUENCE [LARGE SCALE GENOMIC DNA]</scope>
    <source>
        <strain evidence="4">Ec32 / CCAP1310/4</strain>
    </source>
</reference>
<dbReference type="InParanoid" id="D8LL67"/>
<proteinExistence type="predicted"/>
<dbReference type="InterPro" id="IPR006626">
    <property type="entry name" value="PbH1"/>
</dbReference>
<dbReference type="Proteomes" id="UP000002630">
    <property type="component" value="Linkage Group LG25"/>
</dbReference>
<dbReference type="GO" id="GO:0016853">
    <property type="term" value="F:isomerase activity"/>
    <property type="evidence" value="ECO:0007669"/>
    <property type="project" value="UniProtKB-KW"/>
</dbReference>
<evidence type="ECO:0000313" key="3">
    <source>
        <dbReference type="EMBL" id="CBN76127.1"/>
    </source>
</evidence>
<dbReference type="InterPro" id="IPR012334">
    <property type="entry name" value="Pectin_lyas_fold"/>
</dbReference>
<dbReference type="InterPro" id="IPR011050">
    <property type="entry name" value="Pectin_lyase_fold/virulence"/>
</dbReference>
<dbReference type="BRENDA" id="5.1.3.37">
    <property type="organism ID" value="13181"/>
</dbReference>
<feature type="domain" description="Right handed beta helix" evidence="2">
    <location>
        <begin position="460"/>
        <end position="581"/>
    </location>
</feature>
<name>D8LL67_ECTSI</name>
<feature type="signal peptide" evidence="1">
    <location>
        <begin position="1"/>
        <end position="20"/>
    </location>
</feature>
<dbReference type="Pfam" id="PF13229">
    <property type="entry name" value="Beta_helix"/>
    <property type="match status" value="1"/>
</dbReference>
<sequence>MKSALIRLGVIALLGGKCDAMGGGTEELDVENPGAVVLGETFVLAWESVGQNYFDVELFTDSSDCGGSAEPVDLCGKPAGCGDSKGDLNVVIPTSAGSGEHSILLSLHDYPDVKGCTGPFIASEEELAGPEGAYLDVFALDVEDAVITGTEVTVEWDYSDGEGSTQGRFDIELYSGAGCSGSRVADICGKTNSQGDLIGCPDTAGDYDVVIPTDIMSGEYSIKVGVFGATSPSGCSPVFSVVATNSGVIDTGAVGTDTVVPSPWDGYAFPKPACDPTIPVTVRYAASTQRVYFEHTDGTTGGCATLSDVLAERVEKNGTVKIMNASQVTGHWLIEADLYVTNGVTLQLHGSASGGDCDALRIKSTDTEFFNLRGHGGSLDFLDTNITSWDTDLAVPNVRASGDYNSVDDDADPRSYIRCEGSARTRATPRSSTRYGHLGGLWNGNLMHDNEWYGFDPHDDSDYLTIHNNLVWNNGKHGIIASKRCNHVSIQNNEVWNGGSTAAGIFLHRSSDSAIVTGNHIHDMQDSGLATLESFDILFSNNLIERCKYGVRLSLGAGNNVVYGNTFSDLSSYGFFTYIGSNEPDVPPYTGYRPFGTSVQNNVFSTWHMGKLKEADTTTITGNIFENALVFEVDNSQDTTMTGNTYPDTVEISVKNDACFVSGSDLGDELGTPC</sequence>
<keyword evidence="3" id="KW-0413">Isomerase</keyword>
<dbReference type="InterPro" id="IPR039448">
    <property type="entry name" value="Beta_helix"/>
</dbReference>
<evidence type="ECO:0000313" key="4">
    <source>
        <dbReference type="Proteomes" id="UP000002630"/>
    </source>
</evidence>
<dbReference type="EMBL" id="FN649750">
    <property type="protein sequence ID" value="CBN76127.1"/>
    <property type="molecule type" value="Genomic_DNA"/>
</dbReference>
<evidence type="ECO:0000259" key="2">
    <source>
        <dbReference type="Pfam" id="PF13229"/>
    </source>
</evidence>
<feature type="chain" id="PRO_5003117299" evidence="1">
    <location>
        <begin position="21"/>
        <end position="674"/>
    </location>
</feature>
<keyword evidence="1" id="KW-0732">Signal</keyword>
<protein>
    <submittedName>
        <fullName evidence="3">Mannuronan C-5-epimerase</fullName>
        <ecNumber evidence="3">5.1.3.-</ecNumber>
    </submittedName>
</protein>
<dbReference type="SUPFAM" id="SSF51126">
    <property type="entry name" value="Pectin lyase-like"/>
    <property type="match status" value="1"/>
</dbReference>
<dbReference type="EC" id="5.1.3.-" evidence="3"/>
<evidence type="ECO:0000256" key="1">
    <source>
        <dbReference type="SAM" id="SignalP"/>
    </source>
</evidence>